<evidence type="ECO:0000313" key="3">
    <source>
        <dbReference type="Proteomes" id="UP000789572"/>
    </source>
</evidence>
<dbReference type="GO" id="GO:0051082">
    <property type="term" value="F:unfolded protein binding"/>
    <property type="evidence" value="ECO:0007669"/>
    <property type="project" value="InterPro"/>
</dbReference>
<evidence type="ECO:0000313" key="2">
    <source>
        <dbReference type="EMBL" id="CAG8650378.1"/>
    </source>
</evidence>
<dbReference type="OrthoDB" id="10250354at2759"/>
<organism evidence="2 3">
    <name type="scientific">Paraglomus occultum</name>
    <dbReference type="NCBI Taxonomy" id="144539"/>
    <lineage>
        <taxon>Eukaryota</taxon>
        <taxon>Fungi</taxon>
        <taxon>Fungi incertae sedis</taxon>
        <taxon>Mucoromycota</taxon>
        <taxon>Glomeromycotina</taxon>
        <taxon>Glomeromycetes</taxon>
        <taxon>Paraglomerales</taxon>
        <taxon>Paraglomeraceae</taxon>
        <taxon>Paraglomus</taxon>
    </lineage>
</organism>
<accession>A0A9N9DRL2</accession>
<protein>
    <submittedName>
        <fullName evidence="2">57_t:CDS:1</fullName>
    </submittedName>
</protein>
<name>A0A9N9DRL2_9GLOM</name>
<dbReference type="PANTHER" id="PTHR45168:SF3">
    <property type="entry name" value="DNAJ HEAT SHOCK PROTEIN FAMILY (HSP40) MEMBER B2"/>
    <property type="match status" value="1"/>
</dbReference>
<dbReference type="SUPFAM" id="SSF46565">
    <property type="entry name" value="Chaperone J-domain"/>
    <property type="match status" value="1"/>
</dbReference>
<dbReference type="CDD" id="cd06257">
    <property type="entry name" value="DnaJ"/>
    <property type="match status" value="1"/>
</dbReference>
<dbReference type="Proteomes" id="UP000789572">
    <property type="component" value="Unassembled WGS sequence"/>
</dbReference>
<dbReference type="PRINTS" id="PR00625">
    <property type="entry name" value="JDOMAIN"/>
</dbReference>
<keyword evidence="3" id="KW-1185">Reference proteome</keyword>
<sequence>MSVKSSYYDILEISTEATDEEIRKAYRKQALQWHPDKNNHRLEEAEVKFKEIAEAYEILSDPEKRQIYDTYGEEGLKNGGASAFPETNGMFPGFVFHDPEEIFRQFFGINFGTALFNDPFFTGGQQQTHPTDPFGRPFGHTFGTHTFGTHPFGTHPFGTNPFGALSFGALPFGGFPSLGNTFGSSTYTSFNSFSGGNGSGFITESSTTTISNGIRTTTIKRTDAQGNVTLITESSDGTRTETINGQASQYRIMNNQQKYG</sequence>
<dbReference type="InterPro" id="IPR001623">
    <property type="entry name" value="DnaJ_domain"/>
</dbReference>
<dbReference type="InterPro" id="IPR018253">
    <property type="entry name" value="DnaJ_domain_CS"/>
</dbReference>
<dbReference type="InterPro" id="IPR043183">
    <property type="entry name" value="DNJB2/6-like"/>
</dbReference>
<evidence type="ECO:0000259" key="1">
    <source>
        <dbReference type="PROSITE" id="PS50076"/>
    </source>
</evidence>
<dbReference type="SMART" id="SM00271">
    <property type="entry name" value="DnaJ"/>
    <property type="match status" value="1"/>
</dbReference>
<dbReference type="FunFam" id="1.10.287.110:FF:000106">
    <property type="entry name" value="Putative heat shock protein-like protein"/>
    <property type="match status" value="1"/>
</dbReference>
<dbReference type="PROSITE" id="PS50076">
    <property type="entry name" value="DNAJ_2"/>
    <property type="match status" value="1"/>
</dbReference>
<dbReference type="GO" id="GO:0030544">
    <property type="term" value="F:Hsp70 protein binding"/>
    <property type="evidence" value="ECO:0007669"/>
    <property type="project" value="InterPro"/>
</dbReference>
<dbReference type="InterPro" id="IPR036869">
    <property type="entry name" value="J_dom_sf"/>
</dbReference>
<dbReference type="PANTHER" id="PTHR45168">
    <property type="entry name" value="DNAJ HOMOLOG SUBFAMILY B MEMBER 2"/>
    <property type="match status" value="1"/>
</dbReference>
<dbReference type="Pfam" id="PF00226">
    <property type="entry name" value="DnaJ"/>
    <property type="match status" value="1"/>
</dbReference>
<reference evidence="2" key="1">
    <citation type="submission" date="2021-06" db="EMBL/GenBank/DDBJ databases">
        <authorList>
            <person name="Kallberg Y."/>
            <person name="Tangrot J."/>
            <person name="Rosling A."/>
        </authorList>
    </citation>
    <scope>NUCLEOTIDE SEQUENCE</scope>
    <source>
        <strain evidence="2">IA702</strain>
    </source>
</reference>
<dbReference type="PROSITE" id="PS00636">
    <property type="entry name" value="DNAJ_1"/>
    <property type="match status" value="1"/>
</dbReference>
<dbReference type="EMBL" id="CAJVPJ010004273">
    <property type="protein sequence ID" value="CAG8650378.1"/>
    <property type="molecule type" value="Genomic_DNA"/>
</dbReference>
<feature type="domain" description="J" evidence="1">
    <location>
        <begin position="6"/>
        <end position="72"/>
    </location>
</feature>
<dbReference type="AlphaFoldDB" id="A0A9N9DRL2"/>
<gene>
    <name evidence="2" type="ORF">POCULU_LOCUS9917</name>
</gene>
<proteinExistence type="predicted"/>
<dbReference type="Gene3D" id="1.10.287.110">
    <property type="entry name" value="DnaJ domain"/>
    <property type="match status" value="1"/>
</dbReference>
<comment type="caution">
    <text evidence="2">The sequence shown here is derived from an EMBL/GenBank/DDBJ whole genome shotgun (WGS) entry which is preliminary data.</text>
</comment>